<evidence type="ECO:0000256" key="2">
    <source>
        <dbReference type="ARBA" id="ARBA00022603"/>
    </source>
</evidence>
<dbReference type="EMBL" id="JBHFEH010000098">
    <property type="protein sequence ID" value="KAL2047503.1"/>
    <property type="molecule type" value="Genomic_DNA"/>
</dbReference>
<dbReference type="CDD" id="cd02440">
    <property type="entry name" value="AdoMet_MTases"/>
    <property type="match status" value="1"/>
</dbReference>
<evidence type="ECO:0000256" key="1">
    <source>
        <dbReference type="ARBA" id="ARBA00005878"/>
    </source>
</evidence>
<dbReference type="EC" id="2.1.1.-" evidence="5"/>
<protein>
    <recommendedName>
        <fullName evidence="5">U6 small nuclear RNA (adenine-(43)-N(6))-methyltransferase</fullName>
        <ecNumber evidence="5">2.1.1.-</ecNumber>
    </recommendedName>
</protein>
<evidence type="ECO:0000256" key="5">
    <source>
        <dbReference type="PIRNR" id="PIRNR037350"/>
    </source>
</evidence>
<dbReference type="Pfam" id="PF05971">
    <property type="entry name" value="Methyltransf_10"/>
    <property type="match status" value="1"/>
</dbReference>
<evidence type="ECO:0000313" key="8">
    <source>
        <dbReference type="Proteomes" id="UP001590951"/>
    </source>
</evidence>
<comment type="caution">
    <text evidence="7">The sequence shown here is derived from an EMBL/GenBank/DDBJ whole genome shotgun (WGS) entry which is preliminary data.</text>
</comment>
<dbReference type="PANTHER" id="PTHR13393:SF0">
    <property type="entry name" value="RNA N6-ADENOSINE-METHYLTRANSFERASE METTL16"/>
    <property type="match status" value="1"/>
</dbReference>
<dbReference type="PIRSF" id="PIRSF037350">
    <property type="entry name" value="Mtase_ZK1128_prd"/>
    <property type="match status" value="1"/>
</dbReference>
<dbReference type="InterPro" id="IPR029063">
    <property type="entry name" value="SAM-dependent_MTases_sf"/>
</dbReference>
<dbReference type="Proteomes" id="UP001590951">
    <property type="component" value="Unassembled WGS sequence"/>
</dbReference>
<keyword evidence="3 5" id="KW-0808">Transferase</keyword>
<reference evidence="7 8" key="1">
    <citation type="submission" date="2024-09" db="EMBL/GenBank/DDBJ databases">
        <title>Rethinking Asexuality: The Enigmatic Case of Functional Sexual Genes in Lepraria (Stereocaulaceae).</title>
        <authorList>
            <person name="Doellman M."/>
            <person name="Sun Y."/>
            <person name="Barcenas-Pena A."/>
            <person name="Lumbsch H.T."/>
            <person name="Grewe F."/>
        </authorList>
    </citation>
    <scope>NUCLEOTIDE SEQUENCE [LARGE SCALE GENOMIC DNA]</scope>
    <source>
        <strain evidence="7 8">Grewe 0041</strain>
    </source>
</reference>
<dbReference type="InterPro" id="IPR017182">
    <property type="entry name" value="METTL16/PsiM"/>
</dbReference>
<keyword evidence="8" id="KW-1185">Reference proteome</keyword>
<dbReference type="Gene3D" id="3.40.50.150">
    <property type="entry name" value="Vaccinia Virus protein VP39"/>
    <property type="match status" value="1"/>
</dbReference>
<name>A0ABR4AP37_9LECA</name>
<comment type="similarity">
    <text evidence="1 5">Belongs to the methyltransferase superfamily. METTL16/RlmF family.</text>
</comment>
<gene>
    <name evidence="7" type="ORF">ABVK25_011430</name>
</gene>
<keyword evidence="2 5" id="KW-0489">Methyltransferase</keyword>
<sequence length="434" mass="48268">MASKNIYKEELDFAVLALQSPAFNRFLKSNGQLDFSNPEAVQQLTKSLLERDFGLKLELPNDRLCPPVPNRFNYILWIQDLLNTTSYGYTDEYNPERDVVGLDIGTGASCIYPLLGCSQRPDWKFAATDIDEKNLTFARSNIIQNSLKSRIRPFQTKPNDPLIPLDAIGLESIDFCMCNPPFYSSTADLLSSAAAKSRPSHSACTGADIEMVTPGGEIAFVSRMIDESKVLGDRCQWYTSMLGKYSSIEVIIEKLGAAGVHNWAVKDLVQGNKTRRWTVGWSWGSIRPSQAVARGTSTLPKHLLPFPSESTFIVNNSTLDSCAHALNDTLRSLDLKFQYRPALATGLGFANGNVWSRAARRKQAQKSSTSTANLEHEHESNDEVNDNKPALGFKVHLRSGDTGSIEVIIRWIQGKNSVLYESFCAMLKRQLTKS</sequence>
<keyword evidence="4" id="KW-0949">S-adenosyl-L-methionine</keyword>
<dbReference type="PANTHER" id="PTHR13393">
    <property type="entry name" value="SAM-DEPENDENT METHYLTRANSFERASE"/>
    <property type="match status" value="1"/>
</dbReference>
<evidence type="ECO:0000256" key="3">
    <source>
        <dbReference type="ARBA" id="ARBA00022679"/>
    </source>
</evidence>
<evidence type="ECO:0000313" key="7">
    <source>
        <dbReference type="EMBL" id="KAL2047503.1"/>
    </source>
</evidence>
<evidence type="ECO:0000256" key="4">
    <source>
        <dbReference type="ARBA" id="ARBA00022691"/>
    </source>
</evidence>
<organism evidence="7 8">
    <name type="scientific">Lepraria finkii</name>
    <dbReference type="NCBI Taxonomy" id="1340010"/>
    <lineage>
        <taxon>Eukaryota</taxon>
        <taxon>Fungi</taxon>
        <taxon>Dikarya</taxon>
        <taxon>Ascomycota</taxon>
        <taxon>Pezizomycotina</taxon>
        <taxon>Lecanoromycetes</taxon>
        <taxon>OSLEUM clade</taxon>
        <taxon>Lecanoromycetidae</taxon>
        <taxon>Lecanorales</taxon>
        <taxon>Lecanorineae</taxon>
        <taxon>Stereocaulaceae</taxon>
        <taxon>Lepraria</taxon>
    </lineage>
</organism>
<dbReference type="SUPFAM" id="SSF53335">
    <property type="entry name" value="S-adenosyl-L-methionine-dependent methyltransferases"/>
    <property type="match status" value="1"/>
</dbReference>
<evidence type="ECO:0000256" key="6">
    <source>
        <dbReference type="SAM" id="MobiDB-lite"/>
    </source>
</evidence>
<feature type="region of interest" description="Disordered" evidence="6">
    <location>
        <begin position="363"/>
        <end position="388"/>
    </location>
</feature>
<proteinExistence type="inferred from homology"/>
<dbReference type="InterPro" id="IPR010286">
    <property type="entry name" value="METTL16/RlmF"/>
</dbReference>
<accession>A0ABR4AP37</accession>